<feature type="active site" description="Nucleophile" evidence="6">
    <location>
        <position position="220"/>
    </location>
</feature>
<dbReference type="CDD" id="cd16913">
    <property type="entry name" value="YkuD_like"/>
    <property type="match status" value="1"/>
</dbReference>
<dbReference type="PROSITE" id="PS52029">
    <property type="entry name" value="LD_TPASE"/>
    <property type="match status" value="1"/>
</dbReference>
<keyword evidence="3 6" id="KW-0133">Cell shape</keyword>
<feature type="domain" description="L,D-TPase catalytic" evidence="8">
    <location>
        <begin position="128"/>
        <end position="244"/>
    </location>
</feature>
<sequence>MTTPSSTSSGTTPTVGPSGSPSETPSATPSGTPSATPSVAPSPTPTAKPTKPAKPRPPAAYAKQVEAKLDALGYPVGDVDGDITKRAQQALCAWRETHGMPISRGGLTMADVRSVLRANRKPVATKEPGIYVNKTCQVLYQVVGTTYKRIVWVSTGAPGYDTPNRTGKVWRKWAGAHESSLYDDAYMYDSIYFLKDRPGIALHGSRVNTLIKTYPASHRCVRVMRPQIHEIFGETAIGTKVQVYGKY</sequence>
<evidence type="ECO:0000256" key="2">
    <source>
        <dbReference type="ARBA" id="ARBA00022679"/>
    </source>
</evidence>
<organism evidence="9 10">
    <name type="scientific">Kribbella sancticallisti</name>
    <dbReference type="NCBI Taxonomy" id="460087"/>
    <lineage>
        <taxon>Bacteria</taxon>
        <taxon>Bacillati</taxon>
        <taxon>Actinomycetota</taxon>
        <taxon>Actinomycetes</taxon>
        <taxon>Propionibacteriales</taxon>
        <taxon>Kribbellaceae</taxon>
        <taxon>Kribbella</taxon>
    </lineage>
</organism>
<keyword evidence="4 6" id="KW-0573">Peptidoglycan synthesis</keyword>
<evidence type="ECO:0000256" key="4">
    <source>
        <dbReference type="ARBA" id="ARBA00022984"/>
    </source>
</evidence>
<dbReference type="SUPFAM" id="SSF141523">
    <property type="entry name" value="L,D-transpeptidase catalytic domain-like"/>
    <property type="match status" value="1"/>
</dbReference>
<gene>
    <name evidence="9" type="ORF">GCM10009789_32620</name>
</gene>
<evidence type="ECO:0000313" key="9">
    <source>
        <dbReference type="EMBL" id="GAA1576655.1"/>
    </source>
</evidence>
<accession>A0ABP4PCK9</accession>
<proteinExistence type="predicted"/>
<evidence type="ECO:0000256" key="5">
    <source>
        <dbReference type="ARBA" id="ARBA00023316"/>
    </source>
</evidence>
<dbReference type="InterPro" id="IPR038063">
    <property type="entry name" value="Transpep_catalytic_dom"/>
</dbReference>
<keyword evidence="2" id="KW-0808">Transferase</keyword>
<dbReference type="InterPro" id="IPR050979">
    <property type="entry name" value="LD-transpeptidase"/>
</dbReference>
<evidence type="ECO:0000256" key="7">
    <source>
        <dbReference type="SAM" id="MobiDB-lite"/>
    </source>
</evidence>
<dbReference type="RefSeq" id="WP_344214577.1">
    <property type="nucleotide sequence ID" value="NZ_BAAAOS010000019.1"/>
</dbReference>
<comment type="pathway">
    <text evidence="1 6">Cell wall biogenesis; peptidoglycan biosynthesis.</text>
</comment>
<feature type="region of interest" description="Disordered" evidence="7">
    <location>
        <begin position="1"/>
        <end position="60"/>
    </location>
</feature>
<evidence type="ECO:0000256" key="1">
    <source>
        <dbReference type="ARBA" id="ARBA00004752"/>
    </source>
</evidence>
<dbReference type="InterPro" id="IPR005490">
    <property type="entry name" value="LD_TPept_cat_dom"/>
</dbReference>
<dbReference type="Gene3D" id="2.40.440.10">
    <property type="entry name" value="L,D-transpeptidase catalytic domain-like"/>
    <property type="match status" value="1"/>
</dbReference>
<keyword evidence="5 6" id="KW-0961">Cell wall biogenesis/degradation</keyword>
<feature type="active site" description="Proton donor/acceptor" evidence="6">
    <location>
        <position position="203"/>
    </location>
</feature>
<dbReference type="Proteomes" id="UP001500393">
    <property type="component" value="Unassembled WGS sequence"/>
</dbReference>
<evidence type="ECO:0000256" key="6">
    <source>
        <dbReference type="PROSITE-ProRule" id="PRU01373"/>
    </source>
</evidence>
<feature type="compositionally biased region" description="Low complexity" evidence="7">
    <location>
        <begin position="1"/>
        <end position="39"/>
    </location>
</feature>
<reference evidence="10" key="1">
    <citation type="journal article" date="2019" name="Int. J. Syst. Evol. Microbiol.">
        <title>The Global Catalogue of Microorganisms (GCM) 10K type strain sequencing project: providing services to taxonomists for standard genome sequencing and annotation.</title>
        <authorList>
            <consortium name="The Broad Institute Genomics Platform"/>
            <consortium name="The Broad Institute Genome Sequencing Center for Infectious Disease"/>
            <person name="Wu L."/>
            <person name="Ma J."/>
        </authorList>
    </citation>
    <scope>NUCLEOTIDE SEQUENCE [LARGE SCALE GENOMIC DNA]</scope>
    <source>
        <strain evidence="10">JCM 14969</strain>
    </source>
</reference>
<dbReference type="Pfam" id="PF03734">
    <property type="entry name" value="YkuD"/>
    <property type="match status" value="1"/>
</dbReference>
<dbReference type="PANTHER" id="PTHR30582:SF2">
    <property type="entry name" value="L,D-TRANSPEPTIDASE YCIB-RELATED"/>
    <property type="match status" value="1"/>
</dbReference>
<keyword evidence="10" id="KW-1185">Reference proteome</keyword>
<evidence type="ECO:0000313" key="10">
    <source>
        <dbReference type="Proteomes" id="UP001500393"/>
    </source>
</evidence>
<comment type="caution">
    <text evidence="9">The sequence shown here is derived from an EMBL/GenBank/DDBJ whole genome shotgun (WGS) entry which is preliminary data.</text>
</comment>
<dbReference type="PANTHER" id="PTHR30582">
    <property type="entry name" value="L,D-TRANSPEPTIDASE"/>
    <property type="match status" value="1"/>
</dbReference>
<evidence type="ECO:0000259" key="8">
    <source>
        <dbReference type="PROSITE" id="PS52029"/>
    </source>
</evidence>
<dbReference type="EMBL" id="BAAAOS010000019">
    <property type="protein sequence ID" value="GAA1576655.1"/>
    <property type="molecule type" value="Genomic_DNA"/>
</dbReference>
<name>A0ABP4PCK9_9ACTN</name>
<evidence type="ECO:0000256" key="3">
    <source>
        <dbReference type="ARBA" id="ARBA00022960"/>
    </source>
</evidence>
<protein>
    <recommendedName>
        <fullName evidence="8">L,D-TPase catalytic domain-containing protein</fullName>
    </recommendedName>
</protein>